<dbReference type="Proteomes" id="UP001595645">
    <property type="component" value="Unassembled WGS sequence"/>
</dbReference>
<feature type="transmembrane region" description="Helical" evidence="1">
    <location>
        <begin position="75"/>
        <end position="95"/>
    </location>
</feature>
<dbReference type="RefSeq" id="WP_378241391.1">
    <property type="nucleotide sequence ID" value="NZ_JBHRWK010000038.1"/>
</dbReference>
<comment type="caution">
    <text evidence="3">The sequence shown here is derived from an EMBL/GenBank/DDBJ whole genome shotgun (WGS) entry which is preliminary data.</text>
</comment>
<feature type="transmembrane region" description="Helical" evidence="1">
    <location>
        <begin position="101"/>
        <end position="122"/>
    </location>
</feature>
<keyword evidence="1" id="KW-0472">Membrane</keyword>
<feature type="transmembrane region" description="Helical" evidence="1">
    <location>
        <begin position="48"/>
        <end position="68"/>
    </location>
</feature>
<dbReference type="EMBL" id="JBHRWK010000038">
    <property type="protein sequence ID" value="MFC3452618.1"/>
    <property type="molecule type" value="Genomic_DNA"/>
</dbReference>
<keyword evidence="2" id="KW-0732">Signal</keyword>
<dbReference type="Pfam" id="PF19545">
    <property type="entry name" value="DUF6069"/>
    <property type="match status" value="1"/>
</dbReference>
<evidence type="ECO:0000313" key="4">
    <source>
        <dbReference type="Proteomes" id="UP001595645"/>
    </source>
</evidence>
<protein>
    <submittedName>
        <fullName evidence="3">DUF6069 family protein</fullName>
    </submittedName>
</protein>
<sequence length="136" mass="13622">MTATLAKSPAVATRLGLAALAAAAANAAIALAAGTLVSGGVRTGLAPVEFLPATVIGIVIGAIGWTLVARYAPKALRVVVPAALVLTWIPDLLLLNAGVTIGNVIALMLMHLVVATAVVTAMRPGVRRARGDDSAR</sequence>
<evidence type="ECO:0000256" key="2">
    <source>
        <dbReference type="SAM" id="SignalP"/>
    </source>
</evidence>
<feature type="signal peptide" evidence="2">
    <location>
        <begin position="1"/>
        <end position="32"/>
    </location>
</feature>
<evidence type="ECO:0000313" key="3">
    <source>
        <dbReference type="EMBL" id="MFC3452618.1"/>
    </source>
</evidence>
<name>A0ABV7P0K8_9PSEU</name>
<gene>
    <name evidence="3" type="ORF">ACFOSH_24545</name>
</gene>
<reference evidence="4" key="1">
    <citation type="journal article" date="2019" name="Int. J. Syst. Evol. Microbiol.">
        <title>The Global Catalogue of Microorganisms (GCM) 10K type strain sequencing project: providing services to taxonomists for standard genome sequencing and annotation.</title>
        <authorList>
            <consortium name="The Broad Institute Genomics Platform"/>
            <consortium name="The Broad Institute Genome Sequencing Center for Infectious Disease"/>
            <person name="Wu L."/>
            <person name="Ma J."/>
        </authorList>
    </citation>
    <scope>NUCLEOTIDE SEQUENCE [LARGE SCALE GENOMIC DNA]</scope>
    <source>
        <strain evidence="4">CGMCC 4.7676</strain>
    </source>
</reference>
<keyword evidence="1" id="KW-0812">Transmembrane</keyword>
<organism evidence="3 4">
    <name type="scientific">Amycolatopsis speibonae</name>
    <dbReference type="NCBI Taxonomy" id="1450224"/>
    <lineage>
        <taxon>Bacteria</taxon>
        <taxon>Bacillati</taxon>
        <taxon>Actinomycetota</taxon>
        <taxon>Actinomycetes</taxon>
        <taxon>Pseudonocardiales</taxon>
        <taxon>Pseudonocardiaceae</taxon>
        <taxon>Amycolatopsis</taxon>
    </lineage>
</organism>
<evidence type="ECO:0000256" key="1">
    <source>
        <dbReference type="SAM" id="Phobius"/>
    </source>
</evidence>
<proteinExistence type="predicted"/>
<feature type="chain" id="PRO_5047381208" evidence="2">
    <location>
        <begin position="33"/>
        <end position="136"/>
    </location>
</feature>
<keyword evidence="4" id="KW-1185">Reference proteome</keyword>
<accession>A0ABV7P0K8</accession>
<keyword evidence="1" id="KW-1133">Transmembrane helix</keyword>
<dbReference type="InterPro" id="IPR045713">
    <property type="entry name" value="DUF6069"/>
</dbReference>